<dbReference type="GO" id="GO:0006508">
    <property type="term" value="P:proteolysis"/>
    <property type="evidence" value="ECO:0007669"/>
    <property type="project" value="InterPro"/>
</dbReference>
<feature type="domain" description="Peptidase S1" evidence="3">
    <location>
        <begin position="14"/>
        <end position="239"/>
    </location>
</feature>
<name>A0A840SKQ2_9RHOB</name>
<dbReference type="InterPro" id="IPR018114">
    <property type="entry name" value="TRYPSIN_HIS"/>
</dbReference>
<keyword evidence="5" id="KW-1185">Reference proteome</keyword>
<dbReference type="InterPro" id="IPR050966">
    <property type="entry name" value="Glutamyl_endopeptidase"/>
</dbReference>
<dbReference type="Proteomes" id="UP000549457">
    <property type="component" value="Unassembled WGS sequence"/>
</dbReference>
<evidence type="ECO:0000256" key="2">
    <source>
        <dbReference type="SAM" id="SignalP"/>
    </source>
</evidence>
<dbReference type="SUPFAM" id="SSF50494">
    <property type="entry name" value="Trypsin-like serine proteases"/>
    <property type="match status" value="1"/>
</dbReference>
<proteinExistence type="predicted"/>
<dbReference type="PROSITE" id="PS00134">
    <property type="entry name" value="TRYPSIN_HIS"/>
    <property type="match status" value="1"/>
</dbReference>
<dbReference type="GO" id="GO:0004252">
    <property type="term" value="F:serine-type endopeptidase activity"/>
    <property type="evidence" value="ECO:0007669"/>
    <property type="project" value="InterPro"/>
</dbReference>
<accession>A0A840SKQ2</accession>
<feature type="signal peptide" evidence="2">
    <location>
        <begin position="1"/>
        <end position="22"/>
    </location>
</feature>
<feature type="chain" id="PRO_5032496132" description="Peptidase S1 domain-containing protein" evidence="2">
    <location>
        <begin position="23"/>
        <end position="240"/>
    </location>
</feature>
<dbReference type="RefSeq" id="WP_184149455.1">
    <property type="nucleotide sequence ID" value="NZ_JACHFM010000002.1"/>
</dbReference>
<dbReference type="EMBL" id="JACHFM010000002">
    <property type="protein sequence ID" value="MBB5222517.1"/>
    <property type="molecule type" value="Genomic_DNA"/>
</dbReference>
<evidence type="ECO:0000259" key="3">
    <source>
        <dbReference type="PROSITE" id="PS50240"/>
    </source>
</evidence>
<dbReference type="PROSITE" id="PS50240">
    <property type="entry name" value="TRYPSIN_DOM"/>
    <property type="match status" value="1"/>
</dbReference>
<organism evidence="4 5">
    <name type="scientific">Amaricoccus macauensis</name>
    <dbReference type="NCBI Taxonomy" id="57001"/>
    <lineage>
        <taxon>Bacteria</taxon>
        <taxon>Pseudomonadati</taxon>
        <taxon>Pseudomonadota</taxon>
        <taxon>Alphaproteobacteria</taxon>
        <taxon>Rhodobacterales</taxon>
        <taxon>Paracoccaceae</taxon>
        <taxon>Amaricoccus</taxon>
    </lineage>
</organism>
<evidence type="ECO:0000256" key="1">
    <source>
        <dbReference type="ARBA" id="ARBA00022729"/>
    </source>
</evidence>
<keyword evidence="1 2" id="KW-0732">Signal</keyword>
<dbReference type="PANTHER" id="PTHR15462:SF8">
    <property type="entry name" value="SERINE PROTEASE"/>
    <property type="match status" value="1"/>
</dbReference>
<dbReference type="Gene3D" id="2.40.10.10">
    <property type="entry name" value="Trypsin-like serine proteases"/>
    <property type="match status" value="2"/>
</dbReference>
<evidence type="ECO:0000313" key="4">
    <source>
        <dbReference type="EMBL" id="MBB5222517.1"/>
    </source>
</evidence>
<dbReference type="InterPro" id="IPR043504">
    <property type="entry name" value="Peptidase_S1_PA_chymotrypsin"/>
</dbReference>
<evidence type="ECO:0000313" key="5">
    <source>
        <dbReference type="Proteomes" id="UP000549457"/>
    </source>
</evidence>
<sequence>MIRAVAGLVLALLLSAGMLAEAAPGRRMLSADEAVPFRAVGRVNIAGARFCTGTLIAPDQVLTAAHCLYHPRTGALVPPKEIRFVAGLRIDRKAAQRRVVRAVPDPDFSFGRAGPSGVQSDLAVLYLAVPIPAKAAVPFGTGPLGRGPLAIVSYGRDRPQAPSIEAPCGVISPYGGGLAVDCAVTEGVSGAPVFQGEGAARRVVAVVSAMGRTVGGGGRDVALAARVEPALDRLRDLADP</sequence>
<gene>
    <name evidence="4" type="ORF">HNP73_002453</name>
</gene>
<dbReference type="PANTHER" id="PTHR15462">
    <property type="entry name" value="SERINE PROTEASE"/>
    <property type="match status" value="1"/>
</dbReference>
<dbReference type="InterPro" id="IPR009003">
    <property type="entry name" value="Peptidase_S1_PA"/>
</dbReference>
<dbReference type="Pfam" id="PF13365">
    <property type="entry name" value="Trypsin_2"/>
    <property type="match status" value="1"/>
</dbReference>
<protein>
    <recommendedName>
        <fullName evidence="3">Peptidase S1 domain-containing protein</fullName>
    </recommendedName>
</protein>
<dbReference type="InterPro" id="IPR001254">
    <property type="entry name" value="Trypsin_dom"/>
</dbReference>
<dbReference type="AlphaFoldDB" id="A0A840SKQ2"/>
<reference evidence="4 5" key="1">
    <citation type="submission" date="2020-08" db="EMBL/GenBank/DDBJ databases">
        <title>Genomic Encyclopedia of Type Strains, Phase IV (KMG-IV): sequencing the most valuable type-strain genomes for metagenomic binning, comparative biology and taxonomic classification.</title>
        <authorList>
            <person name="Goeker M."/>
        </authorList>
    </citation>
    <scope>NUCLEOTIDE SEQUENCE [LARGE SCALE GENOMIC DNA]</scope>
    <source>
        <strain evidence="4 5">DSM 101730</strain>
    </source>
</reference>
<comment type="caution">
    <text evidence="4">The sequence shown here is derived from an EMBL/GenBank/DDBJ whole genome shotgun (WGS) entry which is preliminary data.</text>
</comment>